<protein>
    <submittedName>
        <fullName evidence="1">Uncharacterized protein</fullName>
    </submittedName>
</protein>
<dbReference type="EMBL" id="CM047745">
    <property type="protein sequence ID" value="KAJ0025356.1"/>
    <property type="molecule type" value="Genomic_DNA"/>
</dbReference>
<organism evidence="1 2">
    <name type="scientific">Pistacia integerrima</name>
    <dbReference type="NCBI Taxonomy" id="434235"/>
    <lineage>
        <taxon>Eukaryota</taxon>
        <taxon>Viridiplantae</taxon>
        <taxon>Streptophyta</taxon>
        <taxon>Embryophyta</taxon>
        <taxon>Tracheophyta</taxon>
        <taxon>Spermatophyta</taxon>
        <taxon>Magnoliopsida</taxon>
        <taxon>eudicotyledons</taxon>
        <taxon>Gunneridae</taxon>
        <taxon>Pentapetalae</taxon>
        <taxon>rosids</taxon>
        <taxon>malvids</taxon>
        <taxon>Sapindales</taxon>
        <taxon>Anacardiaceae</taxon>
        <taxon>Pistacia</taxon>
    </lineage>
</organism>
<evidence type="ECO:0000313" key="2">
    <source>
        <dbReference type="Proteomes" id="UP001163603"/>
    </source>
</evidence>
<name>A0ACC0XV08_9ROSI</name>
<comment type="caution">
    <text evidence="1">The sequence shown here is derived from an EMBL/GenBank/DDBJ whole genome shotgun (WGS) entry which is preliminary data.</text>
</comment>
<dbReference type="Proteomes" id="UP001163603">
    <property type="component" value="Chromosome 10"/>
</dbReference>
<accession>A0ACC0XV08</accession>
<keyword evidence="2" id="KW-1185">Reference proteome</keyword>
<sequence>MFLCGEIRLPNGNIVQHPYLLDARDVGNGYTLEEEHADLLSDKAGESEFWECLKDQIEQVKGLSYVLKCDCGKEYKVEVNL</sequence>
<reference evidence="2" key="1">
    <citation type="journal article" date="2023" name="G3 (Bethesda)">
        <title>Genome assembly and association tests identify interacting loci associated with vigor, precocity, and sex in interspecific pistachio rootstocks.</title>
        <authorList>
            <person name="Palmer W."/>
            <person name="Jacygrad E."/>
            <person name="Sagayaradj S."/>
            <person name="Cavanaugh K."/>
            <person name="Han R."/>
            <person name="Bertier L."/>
            <person name="Beede B."/>
            <person name="Kafkas S."/>
            <person name="Golino D."/>
            <person name="Preece J."/>
            <person name="Michelmore R."/>
        </authorList>
    </citation>
    <scope>NUCLEOTIDE SEQUENCE [LARGE SCALE GENOMIC DNA]</scope>
</reference>
<evidence type="ECO:0000313" key="1">
    <source>
        <dbReference type="EMBL" id="KAJ0025356.1"/>
    </source>
</evidence>
<gene>
    <name evidence="1" type="ORF">Pint_06841</name>
</gene>
<proteinExistence type="predicted"/>